<feature type="domain" description="Ubiquitin-like" evidence="2">
    <location>
        <begin position="404"/>
        <end position="482"/>
    </location>
</feature>
<feature type="region of interest" description="Disordered" evidence="1">
    <location>
        <begin position="560"/>
        <end position="582"/>
    </location>
</feature>
<dbReference type="OrthoDB" id="5431013at2759"/>
<dbReference type="RefSeq" id="XP_031011328.1">
    <property type="nucleotide sequence ID" value="XM_031164617.1"/>
</dbReference>
<reference evidence="3 4" key="1">
    <citation type="submission" date="2018-06" db="EMBL/GenBank/DDBJ databases">
        <title>Fusarium incarnatum-equiseti species complex species 28.</title>
        <authorList>
            <person name="Gardiner D.M."/>
        </authorList>
    </citation>
    <scope>NUCLEOTIDE SEQUENCE [LARGE SCALE GENOMIC DNA]</scope>
    <source>
        <strain evidence="3 4">FIESC_28</strain>
    </source>
</reference>
<dbReference type="Pfam" id="PF22893">
    <property type="entry name" value="ULD_2"/>
    <property type="match status" value="1"/>
</dbReference>
<sequence length="582" mass="64761">MASLDHTGTAQLGARLATALDLMNEAARSTAHLDLPKLVAVISSTSSTLQSLSQQDTTLFKSGCINDINALAATCRVVYEGILVLMTKKARHSEEDHGIGEMTEEKVDHLFSCLKNKPTLSYNSREWLGRRLSHCEQELKHAKFELVLRLLLGEIAEFQLKSFKRSPGDYEKESSMRLSANHVASSRLSYHKYLTTKREGWLKAIESSPPVESPPEEVKSSASSVTAVAPTPVAEASHNIVVNPVPEEDDGYSTCSDMTVYPDPSYGERIRRFFSAVFRRRERGDEWDGEDIEAWIFNINDPNKTITKMEIEERALVSSLRKLTTRSLFNRPPVLADQLASLDLAVRTELNKAILSMKRHGSHELTLVAMGATRPTAPDRIRSWLPDTSEPSLTLYFKVGCQLKPINLVDPHGTKFTLPYNSCLTYMMLTGCLPDMARSIPYRSAIVNGNYKLSAGNTVITLGNWSSLRRPGMTLRLQVWPPTLPGPVVPPFPRDFPQRLSPNPHWVAFAKHQKARRDIFLEVDNLLKLSRSWTPDAESLKGSGIGHLLCLWTNAVDPDNGDDSDDSSIRSWSSSGSSSIAD</sequence>
<name>A0A366QSN5_9HYPO</name>
<feature type="compositionally biased region" description="Low complexity" evidence="1">
    <location>
        <begin position="569"/>
        <end position="582"/>
    </location>
</feature>
<dbReference type="Proteomes" id="UP000253153">
    <property type="component" value="Unassembled WGS sequence"/>
</dbReference>
<protein>
    <recommendedName>
        <fullName evidence="2">Ubiquitin-like domain-containing protein</fullName>
    </recommendedName>
</protein>
<evidence type="ECO:0000313" key="3">
    <source>
        <dbReference type="EMBL" id="RBR07867.1"/>
    </source>
</evidence>
<accession>A0A366QSN5</accession>
<dbReference type="GeneID" id="41999913"/>
<keyword evidence="4" id="KW-1185">Reference proteome</keyword>
<evidence type="ECO:0000313" key="4">
    <source>
        <dbReference type="Proteomes" id="UP000253153"/>
    </source>
</evidence>
<dbReference type="AlphaFoldDB" id="A0A366QSN5"/>
<dbReference type="EMBL" id="QKXC01000301">
    <property type="protein sequence ID" value="RBR07867.1"/>
    <property type="molecule type" value="Genomic_DNA"/>
</dbReference>
<dbReference type="InterPro" id="IPR054464">
    <property type="entry name" value="ULD_fung"/>
</dbReference>
<evidence type="ECO:0000256" key="1">
    <source>
        <dbReference type="SAM" id="MobiDB-lite"/>
    </source>
</evidence>
<proteinExistence type="predicted"/>
<organism evidence="3 4">
    <name type="scientific">Fusarium coffeatum</name>
    <dbReference type="NCBI Taxonomy" id="231269"/>
    <lineage>
        <taxon>Eukaryota</taxon>
        <taxon>Fungi</taxon>
        <taxon>Dikarya</taxon>
        <taxon>Ascomycota</taxon>
        <taxon>Pezizomycotina</taxon>
        <taxon>Sordariomycetes</taxon>
        <taxon>Hypocreomycetidae</taxon>
        <taxon>Hypocreales</taxon>
        <taxon>Nectriaceae</taxon>
        <taxon>Fusarium</taxon>
        <taxon>Fusarium incarnatum-equiseti species complex</taxon>
    </lineage>
</organism>
<comment type="caution">
    <text evidence="3">The sequence shown here is derived from an EMBL/GenBank/DDBJ whole genome shotgun (WGS) entry which is preliminary data.</text>
</comment>
<evidence type="ECO:0000259" key="2">
    <source>
        <dbReference type="Pfam" id="PF22893"/>
    </source>
</evidence>
<gene>
    <name evidence="3" type="ORF">FIESC28_10485</name>
</gene>